<comment type="similarity">
    <text evidence="1">Belongs to the N(4)/N(6)-methyltransferase family.</text>
</comment>
<keyword evidence="3" id="KW-0238">DNA-binding</keyword>
<dbReference type="InterPro" id="IPR044946">
    <property type="entry name" value="Restrct_endonuc_typeI_TRD_sf"/>
</dbReference>
<evidence type="ECO:0000313" key="6">
    <source>
        <dbReference type="EMBL" id="QNE05072.1"/>
    </source>
</evidence>
<feature type="coiled-coil region" evidence="4">
    <location>
        <begin position="553"/>
        <end position="583"/>
    </location>
</feature>
<evidence type="ECO:0000256" key="3">
    <source>
        <dbReference type="ARBA" id="ARBA00023125"/>
    </source>
</evidence>
<dbReference type="InterPro" id="IPR029063">
    <property type="entry name" value="SAM-dependent_MTases_sf"/>
</dbReference>
<organism evidence="6 7">
    <name type="scientific">Croceicoccus marinus</name>
    <dbReference type="NCBI Taxonomy" id="450378"/>
    <lineage>
        <taxon>Bacteria</taxon>
        <taxon>Pseudomonadati</taxon>
        <taxon>Pseudomonadota</taxon>
        <taxon>Alphaproteobacteria</taxon>
        <taxon>Sphingomonadales</taxon>
        <taxon>Erythrobacteraceae</taxon>
        <taxon>Croceicoccus</taxon>
    </lineage>
</organism>
<evidence type="ECO:0000256" key="2">
    <source>
        <dbReference type="ARBA" id="ARBA00022747"/>
    </source>
</evidence>
<dbReference type="SUPFAM" id="SSF116734">
    <property type="entry name" value="DNA methylase specificity domain"/>
    <property type="match status" value="1"/>
</dbReference>
<dbReference type="Gene3D" id="3.90.220.20">
    <property type="entry name" value="DNA methylase specificity domains"/>
    <property type="match status" value="1"/>
</dbReference>
<feature type="domain" description="DNA methylase adenine-specific" evidence="5">
    <location>
        <begin position="255"/>
        <end position="377"/>
    </location>
</feature>
<evidence type="ECO:0000313" key="7">
    <source>
        <dbReference type="Proteomes" id="UP000515297"/>
    </source>
</evidence>
<dbReference type="AlphaFoldDB" id="A0A7G6VTK7"/>
<protein>
    <submittedName>
        <fullName evidence="6">N-6 DNA methylase</fullName>
    </submittedName>
</protein>
<dbReference type="SUPFAM" id="SSF53335">
    <property type="entry name" value="S-adenosyl-L-methionine-dependent methyltransferases"/>
    <property type="match status" value="1"/>
</dbReference>
<name>A0A7G6VTK7_9SPHN</name>
<evidence type="ECO:0000259" key="5">
    <source>
        <dbReference type="Pfam" id="PF02384"/>
    </source>
</evidence>
<dbReference type="EMBL" id="CP060052">
    <property type="protein sequence ID" value="QNE05072.1"/>
    <property type="molecule type" value="Genomic_DNA"/>
</dbReference>
<dbReference type="GO" id="GO:0008170">
    <property type="term" value="F:N-methyltransferase activity"/>
    <property type="evidence" value="ECO:0007669"/>
    <property type="project" value="InterPro"/>
</dbReference>
<dbReference type="GO" id="GO:0032259">
    <property type="term" value="P:methylation"/>
    <property type="evidence" value="ECO:0007669"/>
    <property type="project" value="UniProtKB-KW"/>
</dbReference>
<proteinExistence type="inferred from homology"/>
<keyword evidence="4" id="KW-0175">Coiled coil</keyword>
<evidence type="ECO:0000256" key="4">
    <source>
        <dbReference type="SAM" id="Coils"/>
    </source>
</evidence>
<dbReference type="RefSeq" id="WP_185884293.1">
    <property type="nucleotide sequence ID" value="NZ_CP060052.1"/>
</dbReference>
<reference evidence="6 7" key="1">
    <citation type="submission" date="2020-08" db="EMBL/GenBank/DDBJ databases">
        <authorList>
            <person name="Liu G."/>
            <person name="Sun C."/>
        </authorList>
    </citation>
    <scope>NUCLEOTIDE SEQUENCE [LARGE SCALE GENOMIC DNA]</scope>
    <source>
        <strain evidence="6 7">OT19</strain>
    </source>
</reference>
<keyword evidence="6" id="KW-0489">Methyltransferase</keyword>
<dbReference type="Gene3D" id="3.40.50.150">
    <property type="entry name" value="Vaccinia Virus protein VP39"/>
    <property type="match status" value="1"/>
</dbReference>
<dbReference type="Pfam" id="PF02384">
    <property type="entry name" value="N6_Mtase"/>
    <property type="match status" value="1"/>
</dbReference>
<dbReference type="GO" id="GO:0009307">
    <property type="term" value="P:DNA restriction-modification system"/>
    <property type="evidence" value="ECO:0007669"/>
    <property type="project" value="UniProtKB-KW"/>
</dbReference>
<gene>
    <name evidence="6" type="ORF">H4O24_14440</name>
</gene>
<dbReference type="GO" id="GO:0003677">
    <property type="term" value="F:DNA binding"/>
    <property type="evidence" value="ECO:0007669"/>
    <property type="project" value="UniProtKB-KW"/>
</dbReference>
<sequence>MKEKSLTAAVQRILLDSGYRNERAAFIAGLIITAWNEDRSCPELRALFNGLAAELQPVDEGDALTAAVEWLEDTGLSTREWDACQTAFRRLENFRGPIDWTIEAEQFLSLSQTGMGSFGLSTTLSKAFDRVLDLPLAGSVACLYSPSAALAWQLSADRNVTLFADRDVGIVLALYARAACRDLRVSRRNPIDGTFMPGGIGYESVDRDPPFASFDHIVSIPPFGMRLRDGPARGLPFEAYQIDRLFDRARMTFTAIVPDGFLFRETKGESEIRHRLIAERRVTVMSLPAGMFAQAGGVATSILRLENERSDSALMIDGRSIEKSGSRKAHEKTIAEHLEHFRGMRARDDERMDQVYMDELAANRWSLLPDRYVTSSDLARIDKSLDERDTVELQEVASIERNKAALPIREAVEDPPLVALEIAPMDVADGRVAIPTKQQAYEADQKVRVEGITAQPKDILVSIKGNIGRIGIVGEGANLAEMMKEPWVISQSLAIIRWQPNDLIPSAALLNAILTAPWVREKLESMSGGTTVKSLPISALRELRIPVPTREECAAAEEQLQEIEELREIIANHQSNLADKHETIWSRLWQVPIIPGES</sequence>
<evidence type="ECO:0000256" key="1">
    <source>
        <dbReference type="ARBA" id="ARBA00006594"/>
    </source>
</evidence>
<dbReference type="InterPro" id="IPR003356">
    <property type="entry name" value="DNA_methylase_A-5"/>
</dbReference>
<keyword evidence="6" id="KW-0808">Transferase</keyword>
<accession>A0A7G6VTK7</accession>
<keyword evidence="2" id="KW-0680">Restriction system</keyword>
<dbReference type="Proteomes" id="UP000515297">
    <property type="component" value="Chromosome"/>
</dbReference>